<organism evidence="10 11">
    <name type="scientific">Teladorsagia circumcincta</name>
    <name type="common">Brown stomach worm</name>
    <name type="synonym">Ostertagia circumcincta</name>
    <dbReference type="NCBI Taxonomy" id="45464"/>
    <lineage>
        <taxon>Eukaryota</taxon>
        <taxon>Metazoa</taxon>
        <taxon>Ecdysozoa</taxon>
        <taxon>Nematoda</taxon>
        <taxon>Chromadorea</taxon>
        <taxon>Rhabditida</taxon>
        <taxon>Rhabditina</taxon>
        <taxon>Rhabditomorpha</taxon>
        <taxon>Strongyloidea</taxon>
        <taxon>Trichostrongylidae</taxon>
        <taxon>Teladorsagia</taxon>
    </lineage>
</organism>
<dbReference type="InterPro" id="IPR002401">
    <property type="entry name" value="Cyt_P450_E_grp-I"/>
</dbReference>
<dbReference type="Gene3D" id="1.10.630.10">
    <property type="entry name" value="Cytochrome P450"/>
    <property type="match status" value="2"/>
</dbReference>
<comment type="similarity">
    <text evidence="2 9">Belongs to the cytochrome P450 family.</text>
</comment>
<dbReference type="AlphaFoldDB" id="A0A2G9U694"/>
<dbReference type="InterPro" id="IPR001128">
    <property type="entry name" value="Cyt_P450"/>
</dbReference>
<keyword evidence="3 8" id="KW-0349">Heme</keyword>
<dbReference type="GO" id="GO:0020037">
    <property type="term" value="F:heme binding"/>
    <property type="evidence" value="ECO:0007669"/>
    <property type="project" value="InterPro"/>
</dbReference>
<evidence type="ECO:0000256" key="4">
    <source>
        <dbReference type="ARBA" id="ARBA00022723"/>
    </source>
</evidence>
<comment type="cofactor">
    <cofactor evidence="1 8">
        <name>heme</name>
        <dbReference type="ChEBI" id="CHEBI:30413"/>
    </cofactor>
</comment>
<keyword evidence="11" id="KW-1185">Reference proteome</keyword>
<evidence type="ECO:0000256" key="9">
    <source>
        <dbReference type="RuleBase" id="RU000461"/>
    </source>
</evidence>
<evidence type="ECO:0000256" key="3">
    <source>
        <dbReference type="ARBA" id="ARBA00022617"/>
    </source>
</evidence>
<dbReference type="InterPro" id="IPR050476">
    <property type="entry name" value="Insect_CytP450_Detox"/>
</dbReference>
<evidence type="ECO:0000256" key="7">
    <source>
        <dbReference type="ARBA" id="ARBA00023033"/>
    </source>
</evidence>
<dbReference type="PRINTS" id="PR00385">
    <property type="entry name" value="P450"/>
</dbReference>
<dbReference type="GO" id="GO:0004497">
    <property type="term" value="F:monooxygenase activity"/>
    <property type="evidence" value="ECO:0007669"/>
    <property type="project" value="UniProtKB-KW"/>
</dbReference>
<evidence type="ECO:0008006" key="12">
    <source>
        <dbReference type="Google" id="ProtNLM"/>
    </source>
</evidence>
<dbReference type="PROSITE" id="PS00086">
    <property type="entry name" value="CYTOCHROME_P450"/>
    <property type="match status" value="1"/>
</dbReference>
<dbReference type="SUPFAM" id="SSF48264">
    <property type="entry name" value="Cytochrome P450"/>
    <property type="match status" value="1"/>
</dbReference>
<keyword evidence="6 8" id="KW-0408">Iron</keyword>
<evidence type="ECO:0000256" key="2">
    <source>
        <dbReference type="ARBA" id="ARBA00010617"/>
    </source>
</evidence>
<dbReference type="Proteomes" id="UP000230423">
    <property type="component" value="Unassembled WGS sequence"/>
</dbReference>
<evidence type="ECO:0000313" key="10">
    <source>
        <dbReference type="EMBL" id="PIO65766.1"/>
    </source>
</evidence>
<feature type="non-terminal residue" evidence="10">
    <location>
        <position position="1"/>
    </location>
</feature>
<name>A0A2G9U694_TELCI</name>
<evidence type="ECO:0000256" key="1">
    <source>
        <dbReference type="ARBA" id="ARBA00001971"/>
    </source>
</evidence>
<sequence length="130" mass="14889">AFMFVLAGFETTPAALHLTIYMLAIHESFQKRCREEIELVCGTEGDITYTMLSEMKFVDQCISETLRMYPPVVRWANSNRANRDPLTYVPFGYGPRNCIGMRVAQMQMKMALAHILRTYEMRPGEILVSG</sequence>
<keyword evidence="5 9" id="KW-0560">Oxidoreductase</keyword>
<proteinExistence type="inferred from homology"/>
<dbReference type="Pfam" id="PF00067">
    <property type="entry name" value="p450"/>
    <property type="match status" value="2"/>
</dbReference>
<evidence type="ECO:0000256" key="8">
    <source>
        <dbReference type="PIRSR" id="PIRSR602401-1"/>
    </source>
</evidence>
<reference evidence="10 11" key="1">
    <citation type="submission" date="2015-09" db="EMBL/GenBank/DDBJ databases">
        <title>Draft genome of the parasitic nematode Teladorsagia circumcincta isolate WARC Sus (inbred).</title>
        <authorList>
            <person name="Mitreva M."/>
        </authorList>
    </citation>
    <scope>NUCLEOTIDE SEQUENCE [LARGE SCALE GENOMIC DNA]</scope>
    <source>
        <strain evidence="10 11">S</strain>
    </source>
</reference>
<feature type="binding site" description="axial binding residue" evidence="8">
    <location>
        <position position="98"/>
    </location>
    <ligand>
        <name>heme</name>
        <dbReference type="ChEBI" id="CHEBI:30413"/>
    </ligand>
    <ligandPart>
        <name>Fe</name>
        <dbReference type="ChEBI" id="CHEBI:18248"/>
    </ligandPart>
</feature>
<dbReference type="InterPro" id="IPR036396">
    <property type="entry name" value="Cyt_P450_sf"/>
</dbReference>
<gene>
    <name evidence="10" type="ORF">TELCIR_12543</name>
</gene>
<dbReference type="InterPro" id="IPR017972">
    <property type="entry name" value="Cyt_P450_CS"/>
</dbReference>
<accession>A0A2G9U694</accession>
<dbReference type="OrthoDB" id="2789670at2759"/>
<dbReference type="GO" id="GO:0016705">
    <property type="term" value="F:oxidoreductase activity, acting on paired donors, with incorporation or reduction of molecular oxygen"/>
    <property type="evidence" value="ECO:0007669"/>
    <property type="project" value="InterPro"/>
</dbReference>
<protein>
    <recommendedName>
        <fullName evidence="12">Unspecific monooxygenase</fullName>
    </recommendedName>
</protein>
<dbReference type="PANTHER" id="PTHR24292">
    <property type="entry name" value="CYTOCHROME P450"/>
    <property type="match status" value="1"/>
</dbReference>
<dbReference type="GO" id="GO:0005506">
    <property type="term" value="F:iron ion binding"/>
    <property type="evidence" value="ECO:0007669"/>
    <property type="project" value="InterPro"/>
</dbReference>
<dbReference type="EMBL" id="KZ348747">
    <property type="protein sequence ID" value="PIO65766.1"/>
    <property type="molecule type" value="Genomic_DNA"/>
</dbReference>
<evidence type="ECO:0000256" key="6">
    <source>
        <dbReference type="ARBA" id="ARBA00023004"/>
    </source>
</evidence>
<evidence type="ECO:0000256" key="5">
    <source>
        <dbReference type="ARBA" id="ARBA00023002"/>
    </source>
</evidence>
<keyword evidence="7 9" id="KW-0503">Monooxygenase</keyword>
<dbReference type="PRINTS" id="PR00463">
    <property type="entry name" value="EP450I"/>
</dbReference>
<dbReference type="PANTHER" id="PTHR24292:SF54">
    <property type="entry name" value="CYP9F3-RELATED"/>
    <property type="match status" value="1"/>
</dbReference>
<evidence type="ECO:0000313" key="11">
    <source>
        <dbReference type="Proteomes" id="UP000230423"/>
    </source>
</evidence>
<keyword evidence="4 8" id="KW-0479">Metal-binding</keyword>